<name>A0A8N4EY89_ELAGV</name>
<dbReference type="InterPro" id="IPR011009">
    <property type="entry name" value="Kinase-like_dom_sf"/>
</dbReference>
<dbReference type="SUPFAM" id="SSF56112">
    <property type="entry name" value="Protein kinase-like (PK-like)"/>
    <property type="match status" value="1"/>
</dbReference>
<dbReference type="RefSeq" id="XP_029116821.1">
    <property type="nucleotide sequence ID" value="XM_029260988.1"/>
</dbReference>
<dbReference type="PANTHER" id="PTHR47975">
    <property type="entry name" value="S-LOCUS LECTIN KINASE FAMILY PROTEIN"/>
    <property type="match status" value="1"/>
</dbReference>
<dbReference type="Pfam" id="PF00069">
    <property type="entry name" value="Pkinase"/>
    <property type="match status" value="1"/>
</dbReference>
<dbReference type="Gene3D" id="3.30.200.20">
    <property type="entry name" value="Phosphorylase Kinase, domain 1"/>
    <property type="match status" value="1"/>
</dbReference>
<feature type="binding site" evidence="1">
    <location>
        <position position="78"/>
    </location>
    <ligand>
        <name>ATP</name>
        <dbReference type="ChEBI" id="CHEBI:30616"/>
    </ligand>
</feature>
<dbReference type="GO" id="GO:0005524">
    <property type="term" value="F:ATP binding"/>
    <property type="evidence" value="ECO:0007669"/>
    <property type="project" value="UniProtKB-UniRule"/>
</dbReference>
<dbReference type="Proteomes" id="UP000504607">
    <property type="component" value="Unplaced"/>
</dbReference>
<dbReference type="GO" id="GO:0004672">
    <property type="term" value="F:protein kinase activity"/>
    <property type="evidence" value="ECO:0007669"/>
    <property type="project" value="InterPro"/>
</dbReference>
<reference evidence="4" key="1">
    <citation type="submission" date="2025-08" db="UniProtKB">
        <authorList>
            <consortium name="RefSeq"/>
        </authorList>
    </citation>
    <scope>IDENTIFICATION</scope>
</reference>
<keyword evidence="1" id="KW-0067">ATP-binding</keyword>
<dbReference type="PROSITE" id="PS50011">
    <property type="entry name" value="PROTEIN_KINASE_DOM"/>
    <property type="match status" value="1"/>
</dbReference>
<dbReference type="PANTHER" id="PTHR47975:SF22">
    <property type="entry name" value="G-TYPE LECTIN S-RECEPTOR-LIKE SERINE_THREONINE-PROTEIN KINASE SD2-2"/>
    <property type="match status" value="1"/>
</dbReference>
<accession>A0A8N4EY89</accession>
<dbReference type="PROSITE" id="PS00107">
    <property type="entry name" value="PROTEIN_KINASE_ATP"/>
    <property type="match status" value="1"/>
</dbReference>
<dbReference type="InterPro" id="IPR000719">
    <property type="entry name" value="Prot_kinase_dom"/>
</dbReference>
<feature type="domain" description="Protein kinase" evidence="2">
    <location>
        <begin position="49"/>
        <end position="122"/>
    </location>
</feature>
<dbReference type="InterPro" id="IPR017441">
    <property type="entry name" value="Protein_kinase_ATP_BS"/>
</dbReference>
<gene>
    <name evidence="4" type="primary">LOC114912808</name>
</gene>
<protein>
    <submittedName>
        <fullName evidence="4">Cysteine-rich receptor-like protein kinase 45</fullName>
    </submittedName>
</protein>
<dbReference type="OrthoDB" id="689277at2759"/>
<keyword evidence="1" id="KW-0547">Nucleotide-binding</keyword>
<keyword evidence="3" id="KW-1185">Reference proteome</keyword>
<proteinExistence type="predicted"/>
<evidence type="ECO:0000313" key="3">
    <source>
        <dbReference type="Proteomes" id="UP000504607"/>
    </source>
</evidence>
<evidence type="ECO:0000259" key="2">
    <source>
        <dbReference type="PROSITE" id="PS50011"/>
    </source>
</evidence>
<sequence length="122" mass="14023">MDRRLRLRELIQKERDEENPQIDLSDMNFQALRPSVIHYGQEQLEILTDGFTNQIGHGGSGRVYKGKALDSEMAIAVKCLKEGEIYIKMWKTELTLLNKFQHKNIINLVGYCPAYPSLAKLS</sequence>
<evidence type="ECO:0000256" key="1">
    <source>
        <dbReference type="PROSITE-ProRule" id="PRU10141"/>
    </source>
</evidence>
<dbReference type="AlphaFoldDB" id="A0A8N4EY89"/>
<organism evidence="3 4">
    <name type="scientific">Elaeis guineensis var. tenera</name>
    <name type="common">Oil palm</name>
    <dbReference type="NCBI Taxonomy" id="51953"/>
    <lineage>
        <taxon>Eukaryota</taxon>
        <taxon>Viridiplantae</taxon>
        <taxon>Streptophyta</taxon>
        <taxon>Embryophyta</taxon>
        <taxon>Tracheophyta</taxon>
        <taxon>Spermatophyta</taxon>
        <taxon>Magnoliopsida</taxon>
        <taxon>Liliopsida</taxon>
        <taxon>Arecaceae</taxon>
        <taxon>Arecoideae</taxon>
        <taxon>Cocoseae</taxon>
        <taxon>Elaeidinae</taxon>
        <taxon>Elaeis</taxon>
    </lineage>
</organism>
<evidence type="ECO:0000313" key="4">
    <source>
        <dbReference type="RefSeq" id="XP_029116821.1"/>
    </source>
</evidence>